<dbReference type="EMBL" id="CM047943">
    <property type="protein sequence ID" value="KAI9900757.1"/>
    <property type="molecule type" value="Genomic_DNA"/>
</dbReference>
<comment type="caution">
    <text evidence="1">The sequence shown here is derived from an EMBL/GenBank/DDBJ whole genome shotgun (WGS) entry which is preliminary data.</text>
</comment>
<reference evidence="1" key="1">
    <citation type="submission" date="2022-10" db="EMBL/GenBank/DDBJ databases">
        <title>Complete Genome of Trichothecium roseum strain YXFP-22015, a Plant Pathogen Isolated from Citrus.</title>
        <authorList>
            <person name="Wang Y."/>
            <person name="Zhu L."/>
        </authorList>
    </citation>
    <scope>NUCLEOTIDE SEQUENCE</scope>
    <source>
        <strain evidence="1">YXFP-22015</strain>
    </source>
</reference>
<protein>
    <submittedName>
        <fullName evidence="1">Uncharacterized protein</fullName>
    </submittedName>
</protein>
<accession>A0ACC0V306</accession>
<keyword evidence="2" id="KW-1185">Reference proteome</keyword>
<name>A0ACC0V306_9HYPO</name>
<sequence length="581" mass="63582">MPPKKSKQAPSDPQRFTPERFDKELQGLASKAKSDAASASVVGQINVYARAIILLSLLGVYSNVSQLALSPVFGGIPSGLYHHFVLMAGCFLGWAGNLAVRQLMNGNTASLLPLIAAYVPMVQFFMYTFSEKLGAQWGPLATEALTLFPLCLLTAASVADCLESARFGALPGFVADAAPGFGSWGLFKLAEKLSGAHIRAHVGTVFLYTRVGMELLLAAAYAAFSPSKLLVLTIPALVHTAVWNTHVMTPQATTSLNNTMLAGNWSLLDRQESLTGYVSVMESYDSKFRVMRCDHSLLGGTWTMFQGGRVQEPIYGVFAMLEAVRLVQPLPSAHRPVDKDAKALVIGLGVGTTPSALVSHGIDTTVVEIDPVVHEFAAKYFALKENNPAVLQDAVSYTVSLVEQGAKFDYIVHDVFTGGAEPVDLFTLEFLQGLYDLLTPNGVIAINYAGDFILPAPKTVVRTITNVFPSCRIFRESPMPDKSKGEAEHPDFTNMVIFCHKHASPLTFRRAKQADFLETHSRQRFLEPKYEVQALDFLEGDSTGLLTRNDTEKMVPWHKSSAVGHWNIMRTVLPAHIWEMW</sequence>
<dbReference type="Proteomes" id="UP001163324">
    <property type="component" value="Chromosome 4"/>
</dbReference>
<gene>
    <name evidence="1" type="ORF">N3K66_005019</name>
</gene>
<proteinExistence type="predicted"/>
<evidence type="ECO:0000313" key="2">
    <source>
        <dbReference type="Proteomes" id="UP001163324"/>
    </source>
</evidence>
<organism evidence="1 2">
    <name type="scientific">Trichothecium roseum</name>
    <dbReference type="NCBI Taxonomy" id="47278"/>
    <lineage>
        <taxon>Eukaryota</taxon>
        <taxon>Fungi</taxon>
        <taxon>Dikarya</taxon>
        <taxon>Ascomycota</taxon>
        <taxon>Pezizomycotina</taxon>
        <taxon>Sordariomycetes</taxon>
        <taxon>Hypocreomycetidae</taxon>
        <taxon>Hypocreales</taxon>
        <taxon>Hypocreales incertae sedis</taxon>
        <taxon>Trichothecium</taxon>
    </lineage>
</organism>
<evidence type="ECO:0000313" key="1">
    <source>
        <dbReference type="EMBL" id="KAI9900757.1"/>
    </source>
</evidence>